<sequence>MKKYMTPREILESASPNARKTVNEILEIEQEYQNYKNLQSVTGVEKEIAKRIKQLIERGVK</sequence>
<protein>
    <submittedName>
        <fullName evidence="1">Tryptophan synthase alpha subunit</fullName>
    </submittedName>
</protein>
<keyword evidence="2" id="KW-1185">Reference proteome</keyword>
<comment type="caution">
    <text evidence="1">The sequence shown here is derived from an EMBL/GenBank/DDBJ whole genome shotgun (WGS) entry which is preliminary data.</text>
</comment>
<evidence type="ECO:0000313" key="1">
    <source>
        <dbReference type="EMBL" id="MCP1676640.1"/>
    </source>
</evidence>
<evidence type="ECO:0000313" key="2">
    <source>
        <dbReference type="Proteomes" id="UP001205843"/>
    </source>
</evidence>
<gene>
    <name evidence="1" type="ORF">J2T57_003811</name>
</gene>
<dbReference type="Proteomes" id="UP001205843">
    <property type="component" value="Unassembled WGS sequence"/>
</dbReference>
<reference evidence="1" key="1">
    <citation type="submission" date="2022-03" db="EMBL/GenBank/DDBJ databases">
        <title>Genomic Encyclopedia of Type Strains, Phase III (KMG-III): the genomes of soil and plant-associated and newly described type strains.</title>
        <authorList>
            <person name="Whitman W."/>
        </authorList>
    </citation>
    <scope>NUCLEOTIDE SEQUENCE</scope>
    <source>
        <strain evidence="1">ANL 6-2</strain>
    </source>
</reference>
<dbReference type="AlphaFoldDB" id="A0AAE3KCA0"/>
<accession>A0AAE3KCA0</accession>
<proteinExistence type="predicted"/>
<dbReference type="EMBL" id="JALJXV010000010">
    <property type="protein sequence ID" value="MCP1676640.1"/>
    <property type="molecule type" value="Genomic_DNA"/>
</dbReference>
<organism evidence="1 2">
    <name type="scientific">Natronocella acetinitrilica</name>
    <dbReference type="NCBI Taxonomy" id="414046"/>
    <lineage>
        <taxon>Bacteria</taxon>
        <taxon>Pseudomonadati</taxon>
        <taxon>Pseudomonadota</taxon>
        <taxon>Gammaproteobacteria</taxon>
        <taxon>Chromatiales</taxon>
        <taxon>Ectothiorhodospiraceae</taxon>
        <taxon>Natronocella</taxon>
    </lineage>
</organism>
<name>A0AAE3KCA0_9GAMM</name>